<feature type="region of interest" description="Disordered" evidence="1">
    <location>
        <begin position="1"/>
        <end position="52"/>
    </location>
</feature>
<proteinExistence type="predicted"/>
<comment type="caution">
    <text evidence="2">The sequence shown here is derived from an EMBL/GenBank/DDBJ whole genome shotgun (WGS) entry which is preliminary data.</text>
</comment>
<sequence>MVELKGVDQHIPQLDQRHWPAGKAVPDLPAVDGEAAGRAGERSEGALGDVQG</sequence>
<dbReference type="Proteomes" id="UP001447516">
    <property type="component" value="Unassembled WGS sequence"/>
</dbReference>
<keyword evidence="3" id="KW-1185">Reference proteome</keyword>
<organism evidence="2 3">
    <name type="scientific">Microbispora maris</name>
    <dbReference type="NCBI Taxonomy" id="3144104"/>
    <lineage>
        <taxon>Bacteria</taxon>
        <taxon>Bacillati</taxon>
        <taxon>Actinomycetota</taxon>
        <taxon>Actinomycetes</taxon>
        <taxon>Streptosporangiales</taxon>
        <taxon>Streptosporangiaceae</taxon>
        <taxon>Microbispora</taxon>
    </lineage>
</organism>
<reference evidence="2 3" key="1">
    <citation type="submission" date="2024-05" db="EMBL/GenBank/DDBJ databases">
        <title>Microbispora sp.ZYX-F-249.</title>
        <authorList>
            <person name="Xie H."/>
        </authorList>
    </citation>
    <scope>NUCLEOTIDE SEQUENCE [LARGE SCALE GENOMIC DNA]</scope>
    <source>
        <strain evidence="2 3">ZYX-F-249</strain>
    </source>
</reference>
<accession>A0ABV0AZD0</accession>
<name>A0ABV0AZD0_9ACTN</name>
<dbReference type="RefSeq" id="WP_346230474.1">
    <property type="nucleotide sequence ID" value="NZ_JBDJAW010000054.1"/>
</dbReference>
<evidence type="ECO:0000313" key="2">
    <source>
        <dbReference type="EMBL" id="MEN3540623.1"/>
    </source>
</evidence>
<evidence type="ECO:0000313" key="3">
    <source>
        <dbReference type="Proteomes" id="UP001447516"/>
    </source>
</evidence>
<evidence type="ECO:0000256" key="1">
    <source>
        <dbReference type="SAM" id="MobiDB-lite"/>
    </source>
</evidence>
<dbReference type="EMBL" id="JBDJAW010000054">
    <property type="protein sequence ID" value="MEN3540623.1"/>
    <property type="molecule type" value="Genomic_DNA"/>
</dbReference>
<gene>
    <name evidence="2" type="ORF">AAH991_36300</name>
</gene>
<protein>
    <submittedName>
        <fullName evidence="2">Uncharacterized protein</fullName>
    </submittedName>
</protein>